<organism evidence="7">
    <name type="scientific">marine sediment metagenome</name>
    <dbReference type="NCBI Taxonomy" id="412755"/>
    <lineage>
        <taxon>unclassified sequences</taxon>
        <taxon>metagenomes</taxon>
        <taxon>ecological metagenomes</taxon>
    </lineage>
</organism>
<feature type="transmembrane region" description="Helical" evidence="6">
    <location>
        <begin position="35"/>
        <end position="56"/>
    </location>
</feature>
<gene>
    <name evidence="7" type="ORF">S01H1_60329</name>
</gene>
<dbReference type="PIRSF" id="PIRSF006324">
    <property type="entry name" value="LeuE"/>
    <property type="match status" value="1"/>
</dbReference>
<evidence type="ECO:0000313" key="7">
    <source>
        <dbReference type="EMBL" id="GAG19786.1"/>
    </source>
</evidence>
<feature type="transmembrane region" description="Helical" evidence="6">
    <location>
        <begin position="6"/>
        <end position="28"/>
    </location>
</feature>
<dbReference type="PANTHER" id="PTHR30086">
    <property type="entry name" value="ARGININE EXPORTER PROTEIN ARGO"/>
    <property type="match status" value="1"/>
</dbReference>
<evidence type="ECO:0000256" key="3">
    <source>
        <dbReference type="ARBA" id="ARBA00022692"/>
    </source>
</evidence>
<evidence type="ECO:0000256" key="4">
    <source>
        <dbReference type="ARBA" id="ARBA00022989"/>
    </source>
</evidence>
<dbReference type="GO" id="GO:0015171">
    <property type="term" value="F:amino acid transmembrane transporter activity"/>
    <property type="evidence" value="ECO:0007669"/>
    <property type="project" value="TreeGrafter"/>
</dbReference>
<evidence type="ECO:0000256" key="5">
    <source>
        <dbReference type="ARBA" id="ARBA00023136"/>
    </source>
</evidence>
<evidence type="ECO:0000256" key="2">
    <source>
        <dbReference type="ARBA" id="ARBA00022475"/>
    </source>
</evidence>
<evidence type="ECO:0008006" key="8">
    <source>
        <dbReference type="Google" id="ProtNLM"/>
    </source>
</evidence>
<sequence>MFEFILAVLFVELTPGPNMAYLAALALARGRTAGLFAIIGVALGLSVHAAVASFGAGELLLLYPWLYEILRWIGVAYLLFLAGESWQTNERSVGTTDLNSAPSPLVLRGFLSNVFNPKSVLFFVSVVPTFVGVSPGQPNFPFQMAIFGVVYVTIATAVHASIVMFAAELRPWLVEGPSQNIVRRVLAVALVFVAGWLFWATKR</sequence>
<accession>X0X458</accession>
<reference evidence="7" key="1">
    <citation type="journal article" date="2014" name="Front. Microbiol.">
        <title>High frequency of phylogenetically diverse reductive dehalogenase-homologous genes in deep subseafloor sedimentary metagenomes.</title>
        <authorList>
            <person name="Kawai M."/>
            <person name="Futagami T."/>
            <person name="Toyoda A."/>
            <person name="Takaki Y."/>
            <person name="Nishi S."/>
            <person name="Hori S."/>
            <person name="Arai W."/>
            <person name="Tsubouchi T."/>
            <person name="Morono Y."/>
            <person name="Uchiyama I."/>
            <person name="Ito T."/>
            <person name="Fujiyama A."/>
            <person name="Inagaki F."/>
            <person name="Takami H."/>
        </authorList>
    </citation>
    <scope>NUCLEOTIDE SEQUENCE</scope>
    <source>
        <strain evidence="7">Expedition CK06-06</strain>
    </source>
</reference>
<feature type="transmembrane region" description="Helical" evidence="6">
    <location>
        <begin position="144"/>
        <end position="169"/>
    </location>
</feature>
<proteinExistence type="predicted"/>
<keyword evidence="3 6" id="KW-0812">Transmembrane</keyword>
<dbReference type="EMBL" id="BARS01039514">
    <property type="protein sequence ID" value="GAG19786.1"/>
    <property type="molecule type" value="Genomic_DNA"/>
</dbReference>
<feature type="transmembrane region" description="Helical" evidence="6">
    <location>
        <begin position="181"/>
        <end position="199"/>
    </location>
</feature>
<dbReference type="AlphaFoldDB" id="X0X458"/>
<dbReference type="GO" id="GO:0005886">
    <property type="term" value="C:plasma membrane"/>
    <property type="evidence" value="ECO:0007669"/>
    <property type="project" value="UniProtKB-SubCell"/>
</dbReference>
<feature type="transmembrane region" description="Helical" evidence="6">
    <location>
        <begin position="62"/>
        <end position="82"/>
    </location>
</feature>
<dbReference type="InterPro" id="IPR001123">
    <property type="entry name" value="LeuE-type"/>
</dbReference>
<keyword evidence="4 6" id="KW-1133">Transmembrane helix</keyword>
<keyword evidence="2" id="KW-1003">Cell membrane</keyword>
<keyword evidence="5 6" id="KW-0472">Membrane</keyword>
<name>X0X458_9ZZZZ</name>
<evidence type="ECO:0000256" key="1">
    <source>
        <dbReference type="ARBA" id="ARBA00004651"/>
    </source>
</evidence>
<dbReference type="PANTHER" id="PTHR30086:SF20">
    <property type="entry name" value="ARGININE EXPORTER PROTEIN ARGO-RELATED"/>
    <property type="match status" value="1"/>
</dbReference>
<protein>
    <recommendedName>
        <fullName evidence="8">Lysine transporter LysE</fullName>
    </recommendedName>
</protein>
<comment type="subcellular location">
    <subcellularLocation>
        <location evidence="1">Cell membrane</location>
        <topology evidence="1">Multi-pass membrane protein</topology>
    </subcellularLocation>
</comment>
<dbReference type="Pfam" id="PF01810">
    <property type="entry name" value="LysE"/>
    <property type="match status" value="1"/>
</dbReference>
<evidence type="ECO:0000256" key="6">
    <source>
        <dbReference type="SAM" id="Phobius"/>
    </source>
</evidence>
<comment type="caution">
    <text evidence="7">The sequence shown here is derived from an EMBL/GenBank/DDBJ whole genome shotgun (WGS) entry which is preliminary data.</text>
</comment>